<dbReference type="Proteomes" id="UP000297245">
    <property type="component" value="Unassembled WGS sequence"/>
</dbReference>
<reference evidence="1 2" key="1">
    <citation type="journal article" date="2019" name="Nat. Ecol. Evol.">
        <title>Megaphylogeny resolves global patterns of mushroom evolution.</title>
        <authorList>
            <person name="Varga T."/>
            <person name="Krizsan K."/>
            <person name="Foldi C."/>
            <person name="Dima B."/>
            <person name="Sanchez-Garcia M."/>
            <person name="Sanchez-Ramirez S."/>
            <person name="Szollosi G.J."/>
            <person name="Szarkandi J.G."/>
            <person name="Papp V."/>
            <person name="Albert L."/>
            <person name="Andreopoulos W."/>
            <person name="Angelini C."/>
            <person name="Antonin V."/>
            <person name="Barry K.W."/>
            <person name="Bougher N.L."/>
            <person name="Buchanan P."/>
            <person name="Buyck B."/>
            <person name="Bense V."/>
            <person name="Catcheside P."/>
            <person name="Chovatia M."/>
            <person name="Cooper J."/>
            <person name="Damon W."/>
            <person name="Desjardin D."/>
            <person name="Finy P."/>
            <person name="Geml J."/>
            <person name="Haridas S."/>
            <person name="Hughes K."/>
            <person name="Justo A."/>
            <person name="Karasinski D."/>
            <person name="Kautmanova I."/>
            <person name="Kiss B."/>
            <person name="Kocsube S."/>
            <person name="Kotiranta H."/>
            <person name="LaButti K.M."/>
            <person name="Lechner B.E."/>
            <person name="Liimatainen K."/>
            <person name="Lipzen A."/>
            <person name="Lukacs Z."/>
            <person name="Mihaltcheva S."/>
            <person name="Morgado L.N."/>
            <person name="Niskanen T."/>
            <person name="Noordeloos M.E."/>
            <person name="Ohm R.A."/>
            <person name="Ortiz-Santana B."/>
            <person name="Ovrebo C."/>
            <person name="Racz N."/>
            <person name="Riley R."/>
            <person name="Savchenko A."/>
            <person name="Shiryaev A."/>
            <person name="Soop K."/>
            <person name="Spirin V."/>
            <person name="Szebenyi C."/>
            <person name="Tomsovsky M."/>
            <person name="Tulloss R.E."/>
            <person name="Uehling J."/>
            <person name="Grigoriev I.V."/>
            <person name="Vagvolgyi C."/>
            <person name="Papp T."/>
            <person name="Martin F.M."/>
            <person name="Miettinen O."/>
            <person name="Hibbett D.S."/>
            <person name="Nagy L.G."/>
        </authorList>
    </citation>
    <scope>NUCLEOTIDE SEQUENCE [LARGE SCALE GENOMIC DNA]</scope>
    <source>
        <strain evidence="1 2">CBS 962.96</strain>
    </source>
</reference>
<feature type="non-terminal residue" evidence="1">
    <location>
        <position position="59"/>
    </location>
</feature>
<organism evidence="1 2">
    <name type="scientific">Dendrothele bispora (strain CBS 962.96)</name>
    <dbReference type="NCBI Taxonomy" id="1314807"/>
    <lineage>
        <taxon>Eukaryota</taxon>
        <taxon>Fungi</taxon>
        <taxon>Dikarya</taxon>
        <taxon>Basidiomycota</taxon>
        <taxon>Agaricomycotina</taxon>
        <taxon>Agaricomycetes</taxon>
        <taxon>Agaricomycetidae</taxon>
        <taxon>Agaricales</taxon>
        <taxon>Agaricales incertae sedis</taxon>
        <taxon>Dendrothele</taxon>
    </lineage>
</organism>
<accession>A0A4S8KLW7</accession>
<protein>
    <submittedName>
        <fullName evidence="1">Uncharacterized protein</fullName>
    </submittedName>
</protein>
<dbReference type="EMBL" id="ML181092">
    <property type="protein sequence ID" value="THU76198.1"/>
    <property type="molecule type" value="Genomic_DNA"/>
</dbReference>
<gene>
    <name evidence="1" type="ORF">K435DRAFT_586372</name>
</gene>
<evidence type="ECO:0000313" key="1">
    <source>
        <dbReference type="EMBL" id="THU76198.1"/>
    </source>
</evidence>
<dbReference type="OrthoDB" id="159449at2759"/>
<evidence type="ECO:0000313" key="2">
    <source>
        <dbReference type="Proteomes" id="UP000297245"/>
    </source>
</evidence>
<dbReference type="AlphaFoldDB" id="A0A4S8KLW7"/>
<keyword evidence="2" id="KW-1185">Reference proteome</keyword>
<sequence>MDAAELSRWTRLAAKGGIGKCTASHDCVAEWNADLMFMEDDVITVLMQILNMDSVYLIY</sequence>
<name>A0A4S8KLW7_DENBC</name>
<proteinExistence type="predicted"/>